<reference evidence="2" key="1">
    <citation type="journal article" date="2019" name="Int. J. Syst. Evol. Microbiol.">
        <title>The Global Catalogue of Microorganisms (GCM) 10K type strain sequencing project: providing services to taxonomists for standard genome sequencing and annotation.</title>
        <authorList>
            <consortium name="The Broad Institute Genomics Platform"/>
            <consortium name="The Broad Institute Genome Sequencing Center for Infectious Disease"/>
            <person name="Wu L."/>
            <person name="Ma J."/>
        </authorList>
    </citation>
    <scope>NUCLEOTIDE SEQUENCE [LARGE SCALE GENOMIC DNA]</scope>
    <source>
        <strain evidence="2">JCM 17024</strain>
    </source>
</reference>
<gene>
    <name evidence="1" type="ORF">GCM10022383_27430</name>
</gene>
<dbReference type="EMBL" id="BAABCP010000002">
    <property type="protein sequence ID" value="GAA3948176.1"/>
    <property type="molecule type" value="Genomic_DNA"/>
</dbReference>
<accession>A0ABP7NIS4</accession>
<proteinExistence type="predicted"/>
<name>A0ABP7NIS4_9MICO</name>
<evidence type="ECO:0000313" key="1">
    <source>
        <dbReference type="EMBL" id="GAA3948176.1"/>
    </source>
</evidence>
<dbReference type="RefSeq" id="WP_344820271.1">
    <property type="nucleotide sequence ID" value="NZ_BAABCP010000002.1"/>
</dbReference>
<evidence type="ECO:0000313" key="2">
    <source>
        <dbReference type="Proteomes" id="UP001501591"/>
    </source>
</evidence>
<keyword evidence="2" id="KW-1185">Reference proteome</keyword>
<dbReference type="Proteomes" id="UP001501591">
    <property type="component" value="Unassembled WGS sequence"/>
</dbReference>
<protein>
    <submittedName>
        <fullName evidence="1">Uncharacterized protein</fullName>
    </submittedName>
</protein>
<comment type="caution">
    <text evidence="1">The sequence shown here is derived from an EMBL/GenBank/DDBJ whole genome shotgun (WGS) entry which is preliminary data.</text>
</comment>
<organism evidence="1 2">
    <name type="scientific">Microbacterium soli</name>
    <dbReference type="NCBI Taxonomy" id="446075"/>
    <lineage>
        <taxon>Bacteria</taxon>
        <taxon>Bacillati</taxon>
        <taxon>Actinomycetota</taxon>
        <taxon>Actinomycetes</taxon>
        <taxon>Micrococcales</taxon>
        <taxon>Microbacteriaceae</taxon>
        <taxon>Microbacterium</taxon>
    </lineage>
</organism>
<sequence length="121" mass="12742">MITERDLPIQHRIPAAVKARTPLVYGSSGEVLGIDYRQSPLAAPEVRVPGRIPVHAVLPGDGIRAGREVVTVLRIRGGAAPTASGHLICRTAAGCEIAFEVRPFDRVEVVSVGAFTPAGVL</sequence>